<dbReference type="PANTHER" id="PTHR44329">
    <property type="entry name" value="SERINE/THREONINE-PROTEIN KINASE TNNI3K-RELATED"/>
    <property type="match status" value="1"/>
</dbReference>
<dbReference type="OrthoDB" id="346907at2759"/>
<dbReference type="STRING" id="5364.A0A5C3MY39"/>
<dbReference type="Proteomes" id="UP000305948">
    <property type="component" value="Unassembled WGS sequence"/>
</dbReference>
<dbReference type="PANTHER" id="PTHR44329:SF260">
    <property type="entry name" value="PROTEIN KINASE DOMAIN-CONTAINING PROTEIN"/>
    <property type="match status" value="1"/>
</dbReference>
<organism evidence="2 3">
    <name type="scientific">Heliocybe sulcata</name>
    <dbReference type="NCBI Taxonomy" id="5364"/>
    <lineage>
        <taxon>Eukaryota</taxon>
        <taxon>Fungi</taxon>
        <taxon>Dikarya</taxon>
        <taxon>Basidiomycota</taxon>
        <taxon>Agaricomycotina</taxon>
        <taxon>Agaricomycetes</taxon>
        <taxon>Gloeophyllales</taxon>
        <taxon>Gloeophyllaceae</taxon>
        <taxon>Heliocybe</taxon>
    </lineage>
</organism>
<dbReference type="PROSITE" id="PS50011">
    <property type="entry name" value="PROTEIN_KINASE_DOM"/>
    <property type="match status" value="1"/>
</dbReference>
<dbReference type="SUPFAM" id="SSF56112">
    <property type="entry name" value="Protein kinase-like (PK-like)"/>
    <property type="match status" value="1"/>
</dbReference>
<feature type="domain" description="Protein kinase" evidence="1">
    <location>
        <begin position="1"/>
        <end position="164"/>
    </location>
</feature>
<dbReference type="InterPro" id="IPR051681">
    <property type="entry name" value="Ser/Thr_Kinases-Pseudokinases"/>
</dbReference>
<evidence type="ECO:0000259" key="1">
    <source>
        <dbReference type="PROSITE" id="PS50011"/>
    </source>
</evidence>
<evidence type="ECO:0000313" key="2">
    <source>
        <dbReference type="EMBL" id="TFK48678.1"/>
    </source>
</evidence>
<dbReference type="AlphaFoldDB" id="A0A5C3MY39"/>
<keyword evidence="3" id="KW-1185">Reference proteome</keyword>
<reference evidence="2 3" key="1">
    <citation type="journal article" date="2019" name="Nat. Ecol. Evol.">
        <title>Megaphylogeny resolves global patterns of mushroom evolution.</title>
        <authorList>
            <person name="Varga T."/>
            <person name="Krizsan K."/>
            <person name="Foldi C."/>
            <person name="Dima B."/>
            <person name="Sanchez-Garcia M."/>
            <person name="Sanchez-Ramirez S."/>
            <person name="Szollosi G.J."/>
            <person name="Szarkandi J.G."/>
            <person name="Papp V."/>
            <person name="Albert L."/>
            <person name="Andreopoulos W."/>
            <person name="Angelini C."/>
            <person name="Antonin V."/>
            <person name="Barry K.W."/>
            <person name="Bougher N.L."/>
            <person name="Buchanan P."/>
            <person name="Buyck B."/>
            <person name="Bense V."/>
            <person name="Catcheside P."/>
            <person name="Chovatia M."/>
            <person name="Cooper J."/>
            <person name="Damon W."/>
            <person name="Desjardin D."/>
            <person name="Finy P."/>
            <person name="Geml J."/>
            <person name="Haridas S."/>
            <person name="Hughes K."/>
            <person name="Justo A."/>
            <person name="Karasinski D."/>
            <person name="Kautmanova I."/>
            <person name="Kiss B."/>
            <person name="Kocsube S."/>
            <person name="Kotiranta H."/>
            <person name="LaButti K.M."/>
            <person name="Lechner B.E."/>
            <person name="Liimatainen K."/>
            <person name="Lipzen A."/>
            <person name="Lukacs Z."/>
            <person name="Mihaltcheva S."/>
            <person name="Morgado L.N."/>
            <person name="Niskanen T."/>
            <person name="Noordeloos M.E."/>
            <person name="Ohm R.A."/>
            <person name="Ortiz-Santana B."/>
            <person name="Ovrebo C."/>
            <person name="Racz N."/>
            <person name="Riley R."/>
            <person name="Savchenko A."/>
            <person name="Shiryaev A."/>
            <person name="Soop K."/>
            <person name="Spirin V."/>
            <person name="Szebenyi C."/>
            <person name="Tomsovsky M."/>
            <person name="Tulloss R.E."/>
            <person name="Uehling J."/>
            <person name="Grigoriev I.V."/>
            <person name="Vagvolgyi C."/>
            <person name="Papp T."/>
            <person name="Martin F.M."/>
            <person name="Miettinen O."/>
            <person name="Hibbett D.S."/>
            <person name="Nagy L.G."/>
        </authorList>
    </citation>
    <scope>NUCLEOTIDE SEQUENCE [LARGE SCALE GENOMIC DNA]</scope>
    <source>
        <strain evidence="2 3">OMC1185</strain>
    </source>
</reference>
<proteinExistence type="predicted"/>
<dbReference type="Gene3D" id="1.10.510.10">
    <property type="entry name" value="Transferase(Phosphotransferase) domain 1"/>
    <property type="match status" value="1"/>
</dbReference>
<dbReference type="GO" id="GO:0004674">
    <property type="term" value="F:protein serine/threonine kinase activity"/>
    <property type="evidence" value="ECO:0007669"/>
    <property type="project" value="TreeGrafter"/>
</dbReference>
<keyword evidence="2" id="KW-0418">Kinase</keyword>
<dbReference type="InterPro" id="IPR000719">
    <property type="entry name" value="Prot_kinase_dom"/>
</dbReference>
<protein>
    <submittedName>
        <fullName evidence="2">Kinase-like protein</fullName>
    </submittedName>
</protein>
<dbReference type="GO" id="GO:0005524">
    <property type="term" value="F:ATP binding"/>
    <property type="evidence" value="ECO:0007669"/>
    <property type="project" value="InterPro"/>
</dbReference>
<dbReference type="SMART" id="SM00220">
    <property type="entry name" value="S_TKc"/>
    <property type="match status" value="1"/>
</dbReference>
<dbReference type="Pfam" id="PF00069">
    <property type="entry name" value="Pkinase"/>
    <property type="match status" value="1"/>
</dbReference>
<sequence length="169" mass="18958">MLTGLYPVARGLAYLHWLGIAHGNLKPSNILIDDSGHARIGGFGRCHCAHGLWPEWSRSARYTAPEILFTDYETVLSGVDIAALADVYSFARVCLEVYSGERPFTGTTLNDHILSEVYLGRSPPRPQGGLKIPNDVWSFMETCWARDPALRPNIRTVVKRFEEIRNQSQ</sequence>
<name>A0A5C3MY39_9AGAM</name>
<dbReference type="EMBL" id="ML213518">
    <property type="protein sequence ID" value="TFK48678.1"/>
    <property type="molecule type" value="Genomic_DNA"/>
</dbReference>
<evidence type="ECO:0000313" key="3">
    <source>
        <dbReference type="Proteomes" id="UP000305948"/>
    </source>
</evidence>
<gene>
    <name evidence="2" type="ORF">OE88DRAFT_1663744</name>
</gene>
<keyword evidence="2" id="KW-0808">Transferase</keyword>
<accession>A0A5C3MY39</accession>
<dbReference type="InterPro" id="IPR011009">
    <property type="entry name" value="Kinase-like_dom_sf"/>
</dbReference>